<keyword evidence="2" id="KW-1185">Reference proteome</keyword>
<protein>
    <submittedName>
        <fullName evidence="1">Uncharacterized protein</fullName>
    </submittedName>
</protein>
<organism evidence="1 2">
    <name type="scientific">Chitinophaga filiformis</name>
    <name type="common">Myxococcus filiformis</name>
    <name type="synonym">Flexibacter filiformis</name>
    <dbReference type="NCBI Taxonomy" id="104663"/>
    <lineage>
        <taxon>Bacteria</taxon>
        <taxon>Pseudomonadati</taxon>
        <taxon>Bacteroidota</taxon>
        <taxon>Chitinophagia</taxon>
        <taxon>Chitinophagales</taxon>
        <taxon>Chitinophagaceae</taxon>
        <taxon>Chitinophaga</taxon>
    </lineage>
</organism>
<name>A0ABY4HUL5_CHIFI</name>
<gene>
    <name evidence="1" type="ORF">MYF79_17350</name>
</gene>
<evidence type="ECO:0000313" key="1">
    <source>
        <dbReference type="EMBL" id="UPK66704.1"/>
    </source>
</evidence>
<sequence>MTRRQKIILILLLPFLVVTILRETGSLSLNLYNSRATSTTSTTWSDFTGIVKISVQDLKNMTCVADDGLKGKPLLVYCLGQKYGEQGTKECPPVAVFIHRIDHGPLWTPLYKSARFHLVVPVTRSLSAYRQDGDSIQLYNYQLSGVITLNGELTVIGLCSYRQAESLLASNVMVSVYNIMRAKLDATK</sequence>
<evidence type="ECO:0000313" key="2">
    <source>
        <dbReference type="Proteomes" id="UP000830198"/>
    </source>
</evidence>
<reference evidence="1 2" key="1">
    <citation type="submission" date="2022-04" db="EMBL/GenBank/DDBJ databases">
        <title>The arsenic-methylating capacity of Chitinophaga filiformis YT5 during chitin decomposition.</title>
        <authorList>
            <person name="Chen G."/>
            <person name="Liang Y."/>
        </authorList>
    </citation>
    <scope>NUCLEOTIDE SEQUENCE [LARGE SCALE GENOMIC DNA]</scope>
    <source>
        <strain evidence="1 2">YT5</strain>
    </source>
</reference>
<proteinExistence type="predicted"/>
<dbReference type="EMBL" id="CP095855">
    <property type="protein sequence ID" value="UPK66704.1"/>
    <property type="molecule type" value="Genomic_DNA"/>
</dbReference>
<dbReference type="RefSeq" id="WP_247808914.1">
    <property type="nucleotide sequence ID" value="NZ_CP095855.1"/>
</dbReference>
<dbReference type="Proteomes" id="UP000830198">
    <property type="component" value="Chromosome"/>
</dbReference>
<accession>A0ABY4HUL5</accession>